<name>A0AAN1MLY3_9BURK</name>
<dbReference type="Proteomes" id="UP000236649">
    <property type="component" value="Chromosome 2"/>
</dbReference>
<reference evidence="1 2" key="1">
    <citation type="submission" date="2018-01" db="EMBL/GenBank/DDBJ databases">
        <title>Species boundaries and ecological features among Paraburkholderia terrae DSMZ17804T, P. hospita DSMZ17164T and P. caribensis DSMZ13236T.</title>
        <authorList>
            <person name="Pratama A.A."/>
        </authorList>
    </citation>
    <scope>NUCLEOTIDE SEQUENCE [LARGE SCALE GENOMIC DNA]</scope>
    <source>
        <strain evidence="1 2">DSM 17164</strain>
    </source>
</reference>
<dbReference type="AlphaFoldDB" id="A0AAN1MLY3"/>
<gene>
    <name evidence="1" type="ORF">C2L64_27185</name>
</gene>
<dbReference type="EMBL" id="CP026106">
    <property type="protein sequence ID" value="AUT71917.1"/>
    <property type="molecule type" value="Genomic_DNA"/>
</dbReference>
<evidence type="ECO:0000313" key="1">
    <source>
        <dbReference type="EMBL" id="AUT71917.1"/>
    </source>
</evidence>
<proteinExistence type="predicted"/>
<evidence type="ECO:0000313" key="2">
    <source>
        <dbReference type="Proteomes" id="UP000236649"/>
    </source>
</evidence>
<dbReference type="InterPro" id="IPR009057">
    <property type="entry name" value="Homeodomain-like_sf"/>
</dbReference>
<dbReference type="KEGG" id="phs:C2L64_27185"/>
<organism evidence="1 2">
    <name type="scientific">Paraburkholderia hospita</name>
    <dbReference type="NCBI Taxonomy" id="169430"/>
    <lineage>
        <taxon>Bacteria</taxon>
        <taxon>Pseudomonadati</taxon>
        <taxon>Pseudomonadota</taxon>
        <taxon>Betaproteobacteria</taxon>
        <taxon>Burkholderiales</taxon>
        <taxon>Burkholderiaceae</taxon>
        <taxon>Paraburkholderia</taxon>
    </lineage>
</organism>
<sequence length="133" mass="14433">MTGVVTRARERRAADARAQDQAPVIAEQLGVSVQSVYNWSHAWRDSGVCGLMGGHNGGRPPALSDVDFHDEAPHAWVSALASPGGRRRVHLGKIWRFLRRASICKTAICSDSFQEVPKAPAITYLPATTDRAS</sequence>
<dbReference type="Pfam" id="PF13384">
    <property type="entry name" value="HTH_23"/>
    <property type="match status" value="1"/>
</dbReference>
<accession>A0AAN1MLY3</accession>
<dbReference type="SUPFAM" id="SSF46689">
    <property type="entry name" value="Homeodomain-like"/>
    <property type="match status" value="1"/>
</dbReference>
<protein>
    <submittedName>
        <fullName evidence="1">Helix-turn-helix domain-containing protein</fullName>
    </submittedName>
</protein>